<name>A0A917M7L6_9BACI</name>
<dbReference type="AlphaFoldDB" id="A0A917M7L6"/>
<sequence length="76" mass="9532">MIVMLGLLINDMEQKEMEYLLRRELEELLMDLEDHRIDHMVKRAMRERYRTLFQLFRRVADEKECLKYMPKRTKNQ</sequence>
<reference evidence="1" key="2">
    <citation type="submission" date="2020-09" db="EMBL/GenBank/DDBJ databases">
        <authorList>
            <person name="Sun Q."/>
            <person name="Zhou Y."/>
        </authorList>
    </citation>
    <scope>NUCLEOTIDE SEQUENCE</scope>
    <source>
        <strain evidence="1">CGMCC 1.12754</strain>
    </source>
</reference>
<gene>
    <name evidence="1" type="ORF">GCM10011398_32450</name>
</gene>
<dbReference type="Proteomes" id="UP000622860">
    <property type="component" value="Unassembled WGS sequence"/>
</dbReference>
<comment type="caution">
    <text evidence="1">The sequence shown here is derived from an EMBL/GenBank/DDBJ whole genome shotgun (WGS) entry which is preliminary data.</text>
</comment>
<organism evidence="1 2">
    <name type="scientific">Virgibacillus oceani</name>
    <dbReference type="NCBI Taxonomy" id="1479511"/>
    <lineage>
        <taxon>Bacteria</taxon>
        <taxon>Bacillati</taxon>
        <taxon>Bacillota</taxon>
        <taxon>Bacilli</taxon>
        <taxon>Bacillales</taxon>
        <taxon>Bacillaceae</taxon>
        <taxon>Virgibacillus</taxon>
    </lineage>
</organism>
<keyword evidence="2" id="KW-1185">Reference proteome</keyword>
<proteinExistence type="predicted"/>
<evidence type="ECO:0000313" key="2">
    <source>
        <dbReference type="Proteomes" id="UP000622860"/>
    </source>
</evidence>
<evidence type="ECO:0000313" key="1">
    <source>
        <dbReference type="EMBL" id="GGG84320.1"/>
    </source>
</evidence>
<dbReference type="EMBL" id="BMFR01000017">
    <property type="protein sequence ID" value="GGG84320.1"/>
    <property type="molecule type" value="Genomic_DNA"/>
</dbReference>
<protein>
    <submittedName>
        <fullName evidence="1">Uncharacterized protein</fullName>
    </submittedName>
</protein>
<reference evidence="1" key="1">
    <citation type="journal article" date="2014" name="Int. J. Syst. Evol. Microbiol.">
        <title>Complete genome sequence of Corynebacterium casei LMG S-19264T (=DSM 44701T), isolated from a smear-ripened cheese.</title>
        <authorList>
            <consortium name="US DOE Joint Genome Institute (JGI-PGF)"/>
            <person name="Walter F."/>
            <person name="Albersmeier A."/>
            <person name="Kalinowski J."/>
            <person name="Ruckert C."/>
        </authorList>
    </citation>
    <scope>NUCLEOTIDE SEQUENCE</scope>
    <source>
        <strain evidence="1">CGMCC 1.12754</strain>
    </source>
</reference>
<accession>A0A917M7L6</accession>